<feature type="domain" description="Cytidyltransferase-like" evidence="3">
    <location>
        <begin position="4"/>
        <end position="130"/>
    </location>
</feature>
<protein>
    <submittedName>
        <fullName evidence="4">FAD synthase</fullName>
    </submittedName>
</protein>
<comment type="caution">
    <text evidence="4">The sequence shown here is derived from an EMBL/GenBank/DDBJ whole genome shotgun (WGS) entry which is preliminary data.</text>
</comment>
<gene>
    <name evidence="5" type="ORF">DSO09_02530</name>
    <name evidence="4" type="ORF">EF809_02750</name>
</gene>
<keyword evidence="2" id="KW-0548">Nucleotidyltransferase</keyword>
<dbReference type="EMBL" id="QNVI01000030">
    <property type="protein sequence ID" value="TDA39270.1"/>
    <property type="molecule type" value="Genomic_DNA"/>
</dbReference>
<dbReference type="InterPro" id="IPR014729">
    <property type="entry name" value="Rossmann-like_a/b/a_fold"/>
</dbReference>
<sequence>MRVLAAGCFDLLHYGHLKYLEEAKKLGGENAELIVVVARDSTIIKRKGHPPIMNEEHRRALVEALKPVDKAILGREDFDIISIINEVKPDIIALGYDQKDLEEILLKMNLNIKIVRLEKYGNISSSMIREIIKSLPLNKPNHHP</sequence>
<dbReference type="InterPro" id="IPR050385">
    <property type="entry name" value="Archaeal_FAD_synthase"/>
</dbReference>
<dbReference type="PANTHER" id="PTHR43793:SF1">
    <property type="entry name" value="FAD SYNTHASE"/>
    <property type="match status" value="1"/>
</dbReference>
<evidence type="ECO:0000313" key="4">
    <source>
        <dbReference type="EMBL" id="RZN56469.1"/>
    </source>
</evidence>
<accession>A0A520KFU6</accession>
<proteinExistence type="predicted"/>
<dbReference type="Proteomes" id="UP000316080">
    <property type="component" value="Unassembled WGS sequence"/>
</dbReference>
<evidence type="ECO:0000259" key="3">
    <source>
        <dbReference type="Pfam" id="PF01467"/>
    </source>
</evidence>
<dbReference type="EMBL" id="RXIH01000023">
    <property type="protein sequence ID" value="RZN56469.1"/>
    <property type="molecule type" value="Genomic_DNA"/>
</dbReference>
<evidence type="ECO:0000313" key="6">
    <source>
        <dbReference type="Proteomes" id="UP000316080"/>
    </source>
</evidence>
<organism evidence="4 6">
    <name type="scientific">Thermoproteota archaeon</name>
    <dbReference type="NCBI Taxonomy" id="2056631"/>
    <lineage>
        <taxon>Archaea</taxon>
        <taxon>Thermoproteota</taxon>
    </lineage>
</organism>
<dbReference type="Pfam" id="PF01467">
    <property type="entry name" value="CTP_transf_like"/>
    <property type="match status" value="1"/>
</dbReference>
<reference evidence="5 7" key="1">
    <citation type="journal article" date="2019" name="Nat. Microbiol.">
        <title>Expanding anaerobic alkane metabolism in the domain of Archaea.</title>
        <authorList>
            <person name="Wang Y."/>
            <person name="Wegener G."/>
            <person name="Hou J."/>
            <person name="Wang F."/>
            <person name="Xiao X."/>
        </authorList>
    </citation>
    <scope>NUCLEOTIDE SEQUENCE [LARGE SCALE GENOMIC DNA]</scope>
    <source>
        <strain evidence="5">WYZ-LMO11</strain>
    </source>
</reference>
<evidence type="ECO:0000256" key="1">
    <source>
        <dbReference type="ARBA" id="ARBA00022679"/>
    </source>
</evidence>
<evidence type="ECO:0000313" key="5">
    <source>
        <dbReference type="EMBL" id="TDA39270.1"/>
    </source>
</evidence>
<evidence type="ECO:0000256" key="2">
    <source>
        <dbReference type="ARBA" id="ARBA00022695"/>
    </source>
</evidence>
<name>A0A520KFU6_9CREN</name>
<dbReference type="GO" id="GO:0016779">
    <property type="term" value="F:nucleotidyltransferase activity"/>
    <property type="evidence" value="ECO:0007669"/>
    <property type="project" value="UniProtKB-KW"/>
</dbReference>
<keyword evidence="1" id="KW-0808">Transferase</keyword>
<dbReference type="Proteomes" id="UP000317265">
    <property type="component" value="Unassembled WGS sequence"/>
</dbReference>
<dbReference type="AlphaFoldDB" id="A0A520KFU6"/>
<dbReference type="Gene3D" id="3.40.50.620">
    <property type="entry name" value="HUPs"/>
    <property type="match status" value="1"/>
</dbReference>
<reference evidence="4 6" key="2">
    <citation type="journal article" date="2019" name="Nat. Microbiol.">
        <title>Wide diversity of methane and short-chain alkane metabolisms in uncultured archaea.</title>
        <authorList>
            <person name="Borrel G."/>
            <person name="Adam P.S."/>
            <person name="McKay L.J."/>
            <person name="Chen L.X."/>
            <person name="Sierra-Garcia I.N."/>
            <person name="Sieber C.M."/>
            <person name="Letourneur Q."/>
            <person name="Ghozlane A."/>
            <person name="Andersen G.L."/>
            <person name="Li W.J."/>
            <person name="Hallam S.J."/>
            <person name="Muyzer G."/>
            <person name="de Oliveira V.M."/>
            <person name="Inskeep W.P."/>
            <person name="Banfield J.F."/>
            <person name="Gribaldo S."/>
        </authorList>
    </citation>
    <scope>NUCLEOTIDE SEQUENCE [LARGE SCALE GENOMIC DNA]</scope>
    <source>
        <strain evidence="4">Verst-YHS</strain>
    </source>
</reference>
<evidence type="ECO:0000313" key="7">
    <source>
        <dbReference type="Proteomes" id="UP000317265"/>
    </source>
</evidence>
<dbReference type="SUPFAM" id="SSF52374">
    <property type="entry name" value="Nucleotidylyl transferase"/>
    <property type="match status" value="1"/>
</dbReference>
<dbReference type="InterPro" id="IPR004821">
    <property type="entry name" value="Cyt_trans-like"/>
</dbReference>
<dbReference type="PANTHER" id="PTHR43793">
    <property type="entry name" value="FAD SYNTHASE"/>
    <property type="match status" value="1"/>
</dbReference>
<dbReference type="NCBIfam" id="TIGR00125">
    <property type="entry name" value="cyt_tran_rel"/>
    <property type="match status" value="1"/>
</dbReference>